<organism evidence="9 10">
    <name type="scientific">Salmo salar</name>
    <name type="common">Atlantic salmon</name>
    <dbReference type="NCBI Taxonomy" id="8030"/>
    <lineage>
        <taxon>Eukaryota</taxon>
        <taxon>Metazoa</taxon>
        <taxon>Chordata</taxon>
        <taxon>Craniata</taxon>
        <taxon>Vertebrata</taxon>
        <taxon>Euteleostomi</taxon>
        <taxon>Actinopterygii</taxon>
        <taxon>Neopterygii</taxon>
        <taxon>Teleostei</taxon>
        <taxon>Protacanthopterygii</taxon>
        <taxon>Salmoniformes</taxon>
        <taxon>Salmonidae</taxon>
        <taxon>Salmoninae</taxon>
        <taxon>Salmo</taxon>
    </lineage>
</organism>
<dbReference type="KEGG" id="sasa:106573752"/>
<evidence type="ECO:0000256" key="5">
    <source>
        <dbReference type="ARBA" id="ARBA00023273"/>
    </source>
</evidence>
<dbReference type="Gene3D" id="3.40.50.300">
    <property type="entry name" value="P-loop containing nucleotide triphosphate hydrolases"/>
    <property type="match status" value="1"/>
</dbReference>
<feature type="compositionally biased region" description="Basic and acidic residues" evidence="6">
    <location>
        <begin position="1938"/>
        <end position="1951"/>
    </location>
</feature>
<feature type="compositionally biased region" description="Polar residues" evidence="6">
    <location>
        <begin position="2371"/>
        <end position="2380"/>
    </location>
</feature>
<evidence type="ECO:0000256" key="4">
    <source>
        <dbReference type="ARBA" id="ARBA00023069"/>
    </source>
</evidence>
<feature type="compositionally biased region" description="Basic and acidic residues" evidence="6">
    <location>
        <begin position="2320"/>
        <end position="2348"/>
    </location>
</feature>
<dbReference type="Proteomes" id="UP001652741">
    <property type="component" value="Chromosome ssa16"/>
</dbReference>
<dbReference type="Pfam" id="PF22544">
    <property type="entry name" value="HYDIN_VesB_CFA65-like_Ig"/>
    <property type="match status" value="4"/>
</dbReference>
<evidence type="ECO:0000313" key="10">
    <source>
        <dbReference type="RefSeq" id="XP_014004562.2"/>
    </source>
</evidence>
<feature type="compositionally biased region" description="Basic and acidic residues" evidence="6">
    <location>
        <begin position="2512"/>
        <end position="2528"/>
    </location>
</feature>
<feature type="region of interest" description="Disordered" evidence="6">
    <location>
        <begin position="2493"/>
        <end position="2528"/>
    </location>
</feature>
<evidence type="ECO:0000259" key="7">
    <source>
        <dbReference type="Pfam" id="PF17213"/>
    </source>
</evidence>
<feature type="domain" description="HYDIN/VesB/CFA65-like Ig-like" evidence="8">
    <location>
        <begin position="198"/>
        <end position="291"/>
    </location>
</feature>
<evidence type="ECO:0000256" key="6">
    <source>
        <dbReference type="SAM" id="MobiDB-lite"/>
    </source>
</evidence>
<dbReference type="Gene3D" id="2.60.40.10">
    <property type="entry name" value="Immunoglobulins"/>
    <property type="match status" value="22"/>
</dbReference>
<keyword evidence="4" id="KW-0969">Cilium</keyword>
<dbReference type="InterPro" id="IPR053879">
    <property type="entry name" value="HYDIN_VesB_CFA65-like_Ig"/>
</dbReference>
<feature type="region of interest" description="Disordered" evidence="6">
    <location>
        <begin position="1261"/>
        <end position="1339"/>
    </location>
</feature>
<dbReference type="GO" id="GO:1904158">
    <property type="term" value="P:axonemal central apparatus assembly"/>
    <property type="evidence" value="ECO:0007669"/>
    <property type="project" value="TreeGrafter"/>
</dbReference>
<protein>
    <submittedName>
        <fullName evidence="10">Hydrocephalus-inducing protein homolog isoform X1</fullName>
    </submittedName>
</protein>
<dbReference type="RefSeq" id="XP_014004562.2">
    <property type="nucleotide sequence ID" value="XM_014149087.2"/>
</dbReference>
<feature type="compositionally biased region" description="Basic and acidic residues" evidence="6">
    <location>
        <begin position="1261"/>
        <end position="1281"/>
    </location>
</feature>
<evidence type="ECO:0000256" key="2">
    <source>
        <dbReference type="ARBA" id="ARBA00004496"/>
    </source>
</evidence>
<reference evidence="10" key="1">
    <citation type="submission" date="2025-08" db="UniProtKB">
        <authorList>
            <consortium name="RefSeq"/>
        </authorList>
    </citation>
    <scope>IDENTIFICATION</scope>
</reference>
<feature type="domain" description="HYDIN/VesB/CFA65-like Ig-like" evidence="8">
    <location>
        <begin position="459"/>
        <end position="559"/>
    </location>
</feature>
<dbReference type="InterPro" id="IPR013783">
    <property type="entry name" value="Ig-like_fold"/>
</dbReference>
<feature type="region of interest" description="Disordered" evidence="6">
    <location>
        <begin position="953"/>
        <end position="976"/>
    </location>
</feature>
<feature type="region of interest" description="Disordered" evidence="6">
    <location>
        <begin position="1928"/>
        <end position="1962"/>
    </location>
</feature>
<comment type="subcellular location">
    <subcellularLocation>
        <location evidence="1">Cell projection</location>
        <location evidence="1">Cilium</location>
    </subcellularLocation>
    <subcellularLocation>
        <location evidence="2">Cytoplasm</location>
    </subcellularLocation>
</comment>
<dbReference type="InterPro" id="IPR033768">
    <property type="entry name" value="Hydin_ADK"/>
</dbReference>
<gene>
    <name evidence="10" type="primary">hydin</name>
</gene>
<feature type="compositionally biased region" description="Basic and acidic residues" evidence="6">
    <location>
        <begin position="2356"/>
        <end position="2365"/>
    </location>
</feature>
<feature type="domain" description="HYDIN/VesB/CFA65-like Ig-like" evidence="8">
    <location>
        <begin position="4507"/>
        <end position="4603"/>
    </location>
</feature>
<dbReference type="CTD" id="54768"/>
<feature type="compositionally biased region" description="Basic residues" evidence="6">
    <location>
        <begin position="2689"/>
        <end position="2699"/>
    </location>
</feature>
<dbReference type="PANTHER" id="PTHR23053:SF0">
    <property type="entry name" value="HYDROCEPHALUS-INDUCING PROTEIN HOMOLOG"/>
    <property type="match status" value="1"/>
</dbReference>
<feature type="region of interest" description="Disordered" evidence="6">
    <location>
        <begin position="2320"/>
        <end position="2449"/>
    </location>
</feature>
<dbReference type="PANTHER" id="PTHR23053">
    <property type="entry name" value="DLEC1 DELETED IN LUNG AND ESOPHAGEAL CANCER 1"/>
    <property type="match status" value="1"/>
</dbReference>
<dbReference type="GO" id="GO:0005930">
    <property type="term" value="C:axoneme"/>
    <property type="evidence" value="ECO:0007669"/>
    <property type="project" value="TreeGrafter"/>
</dbReference>
<evidence type="ECO:0000256" key="3">
    <source>
        <dbReference type="ARBA" id="ARBA00022490"/>
    </source>
</evidence>
<dbReference type="InterPro" id="IPR033305">
    <property type="entry name" value="Hydin-like"/>
</dbReference>
<accession>A0A1S3MN07</accession>
<dbReference type="GeneID" id="106573752"/>
<keyword evidence="9" id="KW-1185">Reference proteome</keyword>
<feature type="compositionally biased region" description="Basic and acidic residues" evidence="6">
    <location>
        <begin position="2678"/>
        <end position="2688"/>
    </location>
</feature>
<name>A0A1S3MN07_SALSA</name>
<feature type="compositionally biased region" description="Polar residues" evidence="6">
    <location>
        <begin position="1297"/>
        <end position="1334"/>
    </location>
</feature>
<dbReference type="Pfam" id="PF17213">
    <property type="entry name" value="Hydin_ADK"/>
    <property type="match status" value="1"/>
</dbReference>
<keyword evidence="5" id="KW-0966">Cell projection</keyword>
<feature type="region of interest" description="Disordered" evidence="6">
    <location>
        <begin position="2641"/>
        <end position="2734"/>
    </location>
</feature>
<sequence>MPTSKVQASHAALPSLPLKIPEGFKSKVVAPRNPKLVRIEDRPKRLTPSAFAQEMSQSTEERLANTHEMHPPRILELIDMSETTHQKFSTIDVDQAMFQPYPSEIVFQNYTPSETYAISLILRNNDKIPRLVKVVEGDSLYFKVVSPVDVCSKVAPGMASTFSVLFTPQENKDYIHRLICVTERERFEVPIRAIGARAILDFPDHLHFSLCPVKCSSQKTLLVRNIGNCEAKFQLSTHSPFSVEPPLGTIGVGESMQVTVDFLPKTAGDHSQDLLLHYHTGEDVGISLYGASADVNVRLDRNSVIVEKTYISMANQRSVSIVNRSDTLVHYQWKSLATKEEEEQQKLRFCSELQREEEDDMDQFLTECDADPTLRDRLSLLSRTFQDRRRQLKEERLSFSDNYITVEPLEGDIWPNTTSEVNIIFKPQEAKIYQQTVYCDITGRESRLPLRIKGEGLGPKLQFNFDLLDMGTIFIGSKHSYEVLLSNNGLIEATFKLVPPSSGFGQCFSFSPTEGMVPPGACQAMEVCFSSSTLGVFSEEFIFTVGGNPQPISLTFRGCVIGPTFHFSVSELNFGDVSFGFPHTLTCSLNNTSLVPINFGLRVPGDGSGPPSITSVSQVSDLSRTEWSSSTVPDRPIEFTLTPDSGTVRPQGLVDIQVTLCSNSVQRYSLALVVDVQGVGEDVLALPINARCVIPNVLLDTPVLQFQRCFLSYPYEQSVKLTNDSDLPACYGLLFQEYEEYPSLLYSSAHPRGVIQPHSAVDIPLALRAKTVGRLQQTAQIAIFGKKEPPLNLLLSCIGEGPVVHVMTTEVAFGSIPVLTDVSRTLQLSNQSPIPARFVGQMVRSRSLWRVEPSEGEVPPQGKLELRLVAHLDDTLHFQDKLHLSIQNSETHTIPLSATGKGTTIVTNRPFAPSLDLGAHFSSGPCQYHFRVTNRGRRSHQLYWTTEGYPQFRRRVPPPANTTREGKGRSSLVPPPADGPVFSLHPMRMELAPGHTADMVLEGSSDSPKVVRERLVCHAILGHQSGKERIMTVDVTCRFVSPILDISSQQLSFYVEKAPGVSLLPLYQKLLLRNVSSLALSLQLTLAEPFGLSDHDGDHTCVTSKTLVLAVGVQTEQWVRFDPLYRQDSMTRVAEEVLEVRYSDHPQQDTVGLRGEVHFPNLHFSSATLDFGCVLNHTEVQRQLTMTNCSPLSVSYHWAFLVDQQQYNIRFPEQTNVSEGRVTTTHEEERDTRWDLSKNRNIDIRVDSNREIEVPKLFLDEKVEEEKGDQENETKEGKGTPKDPLSAPVTLTLITEGRQSQGRGSYNTSRQEISRTSPAQWPASTDQNTGTASRTTKDHPSVGVEEVFDILPIYGVLEPGESQLVSFSFYGHADISGQVLALCEVEEGPTYEITLKGEASLVTYSLNRTEIDFGLQLFDHVAEAEITLRNTGKVGFQFSALLGEKDVCEDPRPGHPLVIPKMGYIEANAEQKLSVYYLPGVPEVFHKTFQLQVAFFEPESITLRGEGIFPRVCLDLPRELNDERYTAVVKEAKEALEEDRREVGISRPATGNGHLSDKDYIPTYDALLQMEVERLLVKQNAMAVENRQVDNRDTPASTSKWRKKLSRFLLPEYTLDFGYVIHGSVPNHIVKVTNTGPMSVSFRADRRPLTGTGFVVELDRVKNLPYCETETFEVKFDPSGANLNLGEINTVMPIQVVGGPAVQVHLCAVVTMPSLTVSTDTLQFDSIQCGLCQVTTVQLFNPEPVPCEWSITEEQRPRKKIDKHVPLHLRRKARLEQCPPPVVFEMLPSTGVLCPGDRVNVQVKFSPAEGRTYSQRLVVSVAQSTQRMLLLAQGQGEEPQLEFSSSVLELGPTLPFSAGEEAEVIVRNPCPFPIEFYSLEFDKKYLEEDKILRMMKGYDVQNVLLLPPRAPGESLPPELIDYYNEHNCEEENESKAGSPKDEEASEAGDKGEQEEELATPPLLERFVEEEKEAAPSKDGTPCGDLIKDTVESRTASVGDMEVNPVSRAIARHMGIDLSPEGQAARNRRGIAIIVHGAPLSGKTGTAVTLAKYYGAACLSVDAVVLEAMSSGMTSAGLRARELCAKAAMEHAQKRVEEAAQAVVEVMGPAGQGAGTLSVEAVAKHTAEGSQVIDPKALASSISTRNKNSVVGGKRIDGSQPTAPSMCMLSVQGGGPIHRQLSISVSQVGELGLMSCLLPDQLLVGILSERLQLSDCHRGVVMDGLETLYSLSPSSTLQIILKAFNNRSFIYMVNLSNNYYAFKAKERAQREAEEVLQREHAEKEKLRLQEMDEEEYDALPEEEKESIDLRHLVALRERKRREQERAEREQEERRQQEELERVREEEEMKKKNKKGKKEPAKDDSSGKKSQLGGKQSASALRSETKLDQPVKDGRKMSSCADGKEYKDSPTEGTREPEEGPKKKKPKEGKAGGQDESPLPSEDPERELSSEGDRLLLSRFRLYEQSQPQLLHILQFWDRAQGQLLQPLFSEDNIQEPEEVVPERQAPSGKKTKKEREKEKVEKEKERLEKEKLKADATDVKLVSPAPSQALLAVEGSEGGDREAAPETVPHILLSVTGRDYLSGIEILKSNKLPHLEEVLDGLGLGPKGPPIPPSTIFSVTPYPKKRPVPSAQQITSCFTFMVPSVPEDPTGEKKDADMEAEAQGSVKEEVVTPTKGRGKKADPGRESQKDKRRTPAKKGARSNESRSPPLNAVTPLSDTEQCQQESQQERNQRLTTFRWNVPPNGEVTLKIWFHSQLPGKFDQTLNFELLGTKRRYQMYCRGICAYPSISKDVKMVFSHSKRVLQSDEVLQKTYIIRSGLYEFGPLLCGKTRDRYKERKYPENMERLVIHNNSPLDAEIHFCFQHDTKATTYLLDPPNMTLKPTERQELTVWAYPTSPGQIEDSVVCCIKENPEPAIFRFSCRGVRPELEIERKQLHFDKILLHRKDTRNLCLRNNTLLPAAWRLSGLEVLGDEFSVSQDQGIILPHSEFCLQMHFRAMKPINLKRAIRLEVSDVENILGIVHTENIQILAEAYDVALDITFPKGADGGLDFGTIKVSEEVKLSVNMKNKGKYEIAFKFILEATDPTVPDLNQIFTITPQKGSLNPNDRPTCVQFVFRHNKEVSIREQPILRCQVIEPNIAEGGETIAIIPIKVSVQSLFSKYNIMPSSDINFGPLVYGCRKTQTFTIENKGDFEIRFNISRMCKDLPQPAQRRGIVGKRTSRENHSAKPLTGNKVRRAESIQKDMGMSTLARFTMGVFSLVPGFGILAPGAHQVVTVDCVAEQVGRWQECLALDITDRDPSDNPGGIPYRLVAEVCMSGIAYKDIASIFEEHRICKTSTMLYCEQFRDSMGIYIQDENKFVFNNVLVGRPAKARFRLTNNGKVPCELSLAVKPVLTKISVRSTEVFELTPGRLSIPSHSHAFAIITFAPQTMQTYHAVFEATLEGATSLQPMAKSKVLVFDLMGDGNLPSVAILRPVLRTSRGHPLLQFKRLLVGRAQTLPLVLKNDVNVPAQIHIDLLDKMGVFTLRAAPNTICSNISSSQIDAEVGTERQMAHTASLVLLGGQQAEFEVEFSPVVAQSFEANMRLLVVDNQYEETVVRLLGEGYHDVISLDNINSKAQQQEYSPDGKGDLLFFGDCDVSRPYQETFTMTNLSSNNVLRFEWPADGPQVCFSPQVGHLHAGCAKEVTVTFCSEQPVVLIAQPMKCKLCRVVFQQPVDQVPDWDDRLRTIKWVDSGKQVGSQQPTKKKVIETDPEPVHSVVEKSFRETELRISAVCDYAKFTCNAETIRFKDTLLYQTRMFQLQMVNKGSVKLEYSWQVLMDRYGKGVNFDHGDVSPRSCQSSRLGVRPASSLESVSCLMLGDPDLPPFSVEPSVGIISPGATQTFRIKFSPLEVAECEARLVCSIPNLKDEQSPTMVVCGRSLLPYCHFHLEDSDYISGNRRNPELRGPHGALPRAPLDPNTRVIEFRSVGIGSSILRQFSIVNPTNKPYSFIWRCEDAGASPFQCLTPNNSIQPGKKVEVSFEFQAQEPDTVESFWTFLIPDQNLSVPFLLVGTASEPVVYMDHAHLNLGNLLVGHKAHRTVYVLNGENQPFQFFIKETSRYSEAFLDSLQLEPLEGVVPPKDRFPVLVSFTPTQDGVVTFNLLVQVKGKVQPLNMNVKAEGYSMNACVQCESTEGGVTELSPGNSYHQVDFKQVELSDTTLCTFLVSNLGKFSLDVQYELWGSAEMQRHLKVETDKGSVEVGRQSRCTVTFFPLQKCVLKDVGLNIKIKNGPVFSCSILGSAVAPGLDFSFLKHNFGMSFIYCAGMVPATHTLIISNKGERGISLDCQFSNTPFLEVGFQPEVLPPGGSMEVPITFYPREAMRYHERVVFEINDCAKQMVEILGQGIEMKVDFEDPRHKLVNLGALQIGQKIRRVIPLVNNSHSSLTFSLLLSSTVHTLLDSRVLSVNPPGEVTLKPFGGRCLVEVLFSPRQRMAPFTSELQFECLGTVRPLLVLKGCCQGVEVKLDQDYLPFGAVAQRCKVTRRIIMQNTGDIGARFQWEMKRFGRDFSITPVEGYICPGMEVPFEVTFSPVELSHELRYDDLPCSIEGAKPIKLTLAGSCILPPVTKEVLHFVCQVRCQHIQSLTLSNRTNQRWTLKPVMEGEHWSGPPSFIIEPYQQNKAYEITYKPMVTTADGKKHLGSVFFSFPDGTGMLYTLHGTAEAPKAVATITHEMPSKTQYTEMVPVQNWLSKPQRFRAIVEIMKPERPDSTVSLKGLDYLDVPALAKRDYKVSFFTYKEGQYNAKVTFRNESTGEYLFYYLNFKATAPGVISTIEMVTPVRQTASASVRVENPLPISLFFSAECRSPDVSVPPQLSTPALSKATLSFEYQPLRAGESTARLILHNGELGYFHYELLLKALPASHEKPLYFRAPLGSGHSVSAKFTNYSRIKAEYACKTDSPDFIVEKNINAAAGYQAGTDISLEVYFEPCQLGEIRGMLTLSSGFGGEYMFPLFGCCTPPKAQGPFTIRAGSSVSIPFKNVFVQTTAFSFQVDSPSFTVKGVETIRPKKTHNILVMFEGPPPGSRGPCSGKLTISSPRSEGHGQSISWVFYLKGYCPELAQRDKTS</sequence>
<proteinExistence type="predicted"/>
<keyword evidence="3" id="KW-0963">Cytoplasm</keyword>
<dbReference type="InterPro" id="IPR027417">
    <property type="entry name" value="P-loop_NTPase"/>
</dbReference>
<dbReference type="STRING" id="8030.ENSSSAP00000074342"/>
<dbReference type="GO" id="GO:0003341">
    <property type="term" value="P:cilium movement"/>
    <property type="evidence" value="ECO:0007669"/>
    <property type="project" value="TreeGrafter"/>
</dbReference>
<feature type="domain" description="Hydin adenylate kinase-like" evidence="7">
    <location>
        <begin position="2031"/>
        <end position="2224"/>
    </location>
</feature>
<feature type="compositionally biased region" description="Basic and acidic residues" evidence="6">
    <location>
        <begin position="2381"/>
        <end position="2419"/>
    </location>
</feature>
<feature type="domain" description="HYDIN/VesB/CFA65-like Ig-like" evidence="8">
    <location>
        <begin position="4289"/>
        <end position="4383"/>
    </location>
</feature>
<evidence type="ECO:0000313" key="9">
    <source>
        <dbReference type="Proteomes" id="UP001652741"/>
    </source>
</evidence>
<evidence type="ECO:0000256" key="1">
    <source>
        <dbReference type="ARBA" id="ARBA00004138"/>
    </source>
</evidence>
<evidence type="ECO:0000259" key="8">
    <source>
        <dbReference type="Pfam" id="PF22544"/>
    </source>
</evidence>